<dbReference type="VEuPathDB" id="FungiDB:JI435_423710"/>
<evidence type="ECO:0000313" key="1">
    <source>
        <dbReference type="EMBL" id="QRD06791.1"/>
    </source>
</evidence>
<sequence length="56" mass="6264">MSQYVSDSEQNVIGRITRLRVSLSCNGQGGNHQRCLDVVVMSWSGFGMAWSMEAKR</sequence>
<accession>A0A7U2IBI9</accession>
<dbReference type="AlphaFoldDB" id="A0A7U2IBI9"/>
<reference evidence="2" key="1">
    <citation type="journal article" date="2021" name="BMC Genomics">
        <title>Chromosome-level genome assembly and manually-curated proteome of model necrotroph Parastagonospora nodorum Sn15 reveals a genome-wide trove of candidate effector homologs, and redundancy of virulence-related functions within an accessory chromosome.</title>
        <authorList>
            <person name="Bertazzoni S."/>
            <person name="Jones D.A.B."/>
            <person name="Phan H.T."/>
            <person name="Tan K.-C."/>
            <person name="Hane J.K."/>
        </authorList>
    </citation>
    <scope>NUCLEOTIDE SEQUENCE [LARGE SCALE GENOMIC DNA]</scope>
    <source>
        <strain evidence="2">SN15 / ATCC MYA-4574 / FGSC 10173)</strain>
    </source>
</reference>
<gene>
    <name evidence="1" type="ORF">JI435_423710</name>
</gene>
<protein>
    <submittedName>
        <fullName evidence="1">Uncharacterized protein</fullName>
    </submittedName>
</protein>
<dbReference type="EMBL" id="CP069043">
    <property type="protein sequence ID" value="QRD06791.1"/>
    <property type="molecule type" value="Genomic_DNA"/>
</dbReference>
<proteinExistence type="predicted"/>
<organism evidence="1 2">
    <name type="scientific">Phaeosphaeria nodorum (strain SN15 / ATCC MYA-4574 / FGSC 10173)</name>
    <name type="common">Glume blotch fungus</name>
    <name type="synonym">Parastagonospora nodorum</name>
    <dbReference type="NCBI Taxonomy" id="321614"/>
    <lineage>
        <taxon>Eukaryota</taxon>
        <taxon>Fungi</taxon>
        <taxon>Dikarya</taxon>
        <taxon>Ascomycota</taxon>
        <taxon>Pezizomycotina</taxon>
        <taxon>Dothideomycetes</taxon>
        <taxon>Pleosporomycetidae</taxon>
        <taxon>Pleosporales</taxon>
        <taxon>Pleosporineae</taxon>
        <taxon>Phaeosphaeriaceae</taxon>
        <taxon>Parastagonospora</taxon>
    </lineage>
</organism>
<keyword evidence="2" id="KW-1185">Reference proteome</keyword>
<name>A0A7U2IBI9_PHANO</name>
<evidence type="ECO:0000313" key="2">
    <source>
        <dbReference type="Proteomes" id="UP000663193"/>
    </source>
</evidence>
<dbReference type="Proteomes" id="UP000663193">
    <property type="component" value="Chromosome 21"/>
</dbReference>